<dbReference type="PRINTS" id="PR00953">
    <property type="entry name" value="TYPE3IMRPROT"/>
</dbReference>
<keyword evidence="7" id="KW-0472">Membrane</keyword>
<evidence type="ECO:0000256" key="7">
    <source>
        <dbReference type="ARBA" id="ARBA00023136"/>
    </source>
</evidence>
<keyword evidence="6" id="KW-1133">Transmembrane helix</keyword>
<dbReference type="NCBIfam" id="TIGR01400">
    <property type="entry name" value="fliR"/>
    <property type="match status" value="1"/>
</dbReference>
<dbReference type="Pfam" id="PF01311">
    <property type="entry name" value="Bac_export_1"/>
    <property type="match status" value="1"/>
</dbReference>
<dbReference type="Proteomes" id="UP000006755">
    <property type="component" value="Unassembled WGS sequence"/>
</dbReference>
<organism evidence="11 12">
    <name type="scientific">Gallaecimonas xiamenensis 3-C-1</name>
    <dbReference type="NCBI Taxonomy" id="745411"/>
    <lineage>
        <taxon>Bacteria</taxon>
        <taxon>Pseudomonadati</taxon>
        <taxon>Pseudomonadota</taxon>
        <taxon>Gammaproteobacteria</taxon>
        <taxon>Enterobacterales</taxon>
        <taxon>Gallaecimonadaceae</taxon>
        <taxon>Gallaecimonas</taxon>
    </lineage>
</organism>
<evidence type="ECO:0000256" key="2">
    <source>
        <dbReference type="ARBA" id="ARBA00009772"/>
    </source>
</evidence>
<keyword evidence="12" id="KW-1185">Reference proteome</keyword>
<dbReference type="STRING" id="745411.B3C1_09078"/>
<comment type="function">
    <text evidence="1 10">Role in flagellar biosynthesis.</text>
</comment>
<keyword evidence="11" id="KW-0282">Flagellum</keyword>
<dbReference type="eggNOG" id="COG1684">
    <property type="taxonomic scope" value="Bacteria"/>
</dbReference>
<evidence type="ECO:0000256" key="1">
    <source>
        <dbReference type="ARBA" id="ARBA00002578"/>
    </source>
</evidence>
<protein>
    <recommendedName>
        <fullName evidence="3 9">Flagellar biosynthetic protein FliR</fullName>
    </recommendedName>
</protein>
<evidence type="ECO:0000256" key="9">
    <source>
        <dbReference type="NCBIfam" id="TIGR01400"/>
    </source>
</evidence>
<evidence type="ECO:0000313" key="11">
    <source>
        <dbReference type="EMBL" id="EKE73959.1"/>
    </source>
</evidence>
<keyword evidence="5" id="KW-0812">Transmembrane</keyword>
<comment type="caution">
    <text evidence="11">The sequence shown here is derived from an EMBL/GenBank/DDBJ whole genome shotgun (WGS) entry which is preliminary data.</text>
</comment>
<comment type="similarity">
    <text evidence="2 10">Belongs to the FliR/MopE/SpaR family.</text>
</comment>
<dbReference type="PANTHER" id="PTHR30065:SF8">
    <property type="entry name" value="FLAGELLAR BIOSYNTHETIC PROTEIN FLIR"/>
    <property type="match status" value="1"/>
</dbReference>
<keyword evidence="4 10" id="KW-1003">Cell membrane</keyword>
<evidence type="ECO:0000256" key="3">
    <source>
        <dbReference type="ARBA" id="ARBA00021717"/>
    </source>
</evidence>
<dbReference type="PATRIC" id="fig|745411.4.peg.1777"/>
<evidence type="ECO:0000256" key="4">
    <source>
        <dbReference type="ARBA" id="ARBA00022475"/>
    </source>
</evidence>
<dbReference type="InterPro" id="IPR002010">
    <property type="entry name" value="T3SS_IM_R"/>
</dbReference>
<dbReference type="AlphaFoldDB" id="K2JU87"/>
<dbReference type="GO" id="GO:0044780">
    <property type="term" value="P:bacterial-type flagellum assembly"/>
    <property type="evidence" value="ECO:0007669"/>
    <property type="project" value="UniProtKB-UniRule"/>
</dbReference>
<dbReference type="EMBL" id="AMRI01000011">
    <property type="protein sequence ID" value="EKE73959.1"/>
    <property type="molecule type" value="Genomic_DNA"/>
</dbReference>
<keyword evidence="11" id="KW-0969">Cilium</keyword>
<dbReference type="PANTHER" id="PTHR30065">
    <property type="entry name" value="FLAGELLAR BIOSYNTHETIC PROTEIN FLIR"/>
    <property type="match status" value="1"/>
</dbReference>
<gene>
    <name evidence="11" type="ORF">B3C1_09078</name>
</gene>
<evidence type="ECO:0000256" key="10">
    <source>
        <dbReference type="RuleBase" id="RU362071"/>
    </source>
</evidence>
<name>K2JU87_9GAMM</name>
<evidence type="ECO:0000256" key="5">
    <source>
        <dbReference type="ARBA" id="ARBA00022692"/>
    </source>
</evidence>
<sequence length="263" mass="28363">MTSFLALSGGDLVAWLGKAWWPFLRIGALLWALPLFGDYLQTAQVRVLLALLLASLLAPMMPAMPAVDPFSLQALALAGEQILFGLLLGLMVQMLFTVMTMLGQILSLQMSLAMAVMNDPAHGESVPLMGQLLMVLAAFLFFCLDGHLVVLDVVVESFYTWPPGASLFQLDLQRILGLFGWVFGSALILAMPAIIAMLVVNLCFGVMNRSAPSLNIFALGFPMSMTMGLLCLLLTVSGVPGRFADYTAQAMDEMRLMVTGVAP</sequence>
<reference evidence="11 12" key="1">
    <citation type="journal article" date="2012" name="J. Bacteriol.">
        <title>Genome Sequence of Gallaecimonas xiamenensis Type Strain 3-C-1.</title>
        <authorList>
            <person name="Lai Q."/>
            <person name="Wang L."/>
            <person name="Wang W."/>
            <person name="Shao Z."/>
        </authorList>
    </citation>
    <scope>NUCLEOTIDE SEQUENCE [LARGE SCALE GENOMIC DNA]</scope>
    <source>
        <strain evidence="11 12">3-C-1</strain>
    </source>
</reference>
<dbReference type="GO" id="GO:0009425">
    <property type="term" value="C:bacterial-type flagellum basal body"/>
    <property type="evidence" value="ECO:0007669"/>
    <property type="project" value="UniProtKB-SubCell"/>
</dbReference>
<evidence type="ECO:0000256" key="6">
    <source>
        <dbReference type="ARBA" id="ARBA00022989"/>
    </source>
</evidence>
<dbReference type="InterPro" id="IPR006303">
    <property type="entry name" value="FliR"/>
</dbReference>
<dbReference type="GO" id="GO:0005886">
    <property type="term" value="C:plasma membrane"/>
    <property type="evidence" value="ECO:0007669"/>
    <property type="project" value="UniProtKB-SubCell"/>
</dbReference>
<dbReference type="RefSeq" id="WP_008484363.1">
    <property type="nucleotide sequence ID" value="NZ_AMRI01000011.1"/>
</dbReference>
<dbReference type="GO" id="GO:0006605">
    <property type="term" value="P:protein targeting"/>
    <property type="evidence" value="ECO:0007669"/>
    <property type="project" value="UniProtKB-UniRule"/>
</dbReference>
<keyword evidence="8 10" id="KW-0975">Bacterial flagellum</keyword>
<proteinExistence type="inferred from homology"/>
<evidence type="ECO:0000313" key="12">
    <source>
        <dbReference type="Proteomes" id="UP000006755"/>
    </source>
</evidence>
<evidence type="ECO:0000256" key="8">
    <source>
        <dbReference type="ARBA" id="ARBA00023143"/>
    </source>
</evidence>
<comment type="subcellular location">
    <subcellularLocation>
        <location evidence="10">Cell membrane</location>
        <topology evidence="10">Multi-pass membrane protein</topology>
    </subcellularLocation>
    <subcellularLocation>
        <location evidence="10">Bacterial flagellum basal body</location>
    </subcellularLocation>
</comment>
<dbReference type="OrthoDB" id="9797790at2"/>
<accession>K2JU87</accession>
<keyword evidence="11" id="KW-0966">Cell projection</keyword>